<sequence>MSEIYLPEKLVHGQVEKDLHPYHRRVSTSFCVAFTLNEPTPMNTGNKYKDNLDACLTAVSWVEDHFCEYESIGIGLNDPNHNRIVKTLTIYMDRGGYIVSGQYHELNFNMHSVEDNLPKKLTVKSNYQRKFKRDSEENLLHKEIFIDKVFNLEGMLELKINTQSDFYKLLQTVSIYNRSMDMSFVYSIAQEKQIEWEQFKKVIAVVSIPVMIEGYAWVKALQTGITLINYLCTADNVMKLSDKLFDFRGPVVISDVFTNYFTNMNFDPQRDIIPEPKIEDGGSDLRNTELKKLSALNDFLEIQTIVGNEIKKIKEPNI</sequence>
<name>A0A3G8XKC0_9FLAO</name>
<dbReference type="RefSeq" id="WP_125023896.1">
    <property type="nucleotide sequence ID" value="NZ_CP034159.1"/>
</dbReference>
<evidence type="ECO:0000313" key="2">
    <source>
        <dbReference type="Proteomes" id="UP000270185"/>
    </source>
</evidence>
<dbReference type="OrthoDB" id="1236258at2"/>
<gene>
    <name evidence="1" type="ORF">EIB73_07050</name>
</gene>
<dbReference type="AlphaFoldDB" id="A0A3G8XKC0"/>
<dbReference type="KEGG" id="ccas:EIB73_07050"/>
<keyword evidence="2" id="KW-1185">Reference proteome</keyword>
<dbReference type="Proteomes" id="UP000270185">
    <property type="component" value="Chromosome"/>
</dbReference>
<protein>
    <submittedName>
        <fullName evidence="1">Uncharacterized protein</fullName>
    </submittedName>
</protein>
<dbReference type="EMBL" id="CP034159">
    <property type="protein sequence ID" value="AZI32943.1"/>
    <property type="molecule type" value="Genomic_DNA"/>
</dbReference>
<organism evidence="1 2">
    <name type="scientific">Kaistella carnis</name>
    <dbReference type="NCBI Taxonomy" id="1241979"/>
    <lineage>
        <taxon>Bacteria</taxon>
        <taxon>Pseudomonadati</taxon>
        <taxon>Bacteroidota</taxon>
        <taxon>Flavobacteriia</taxon>
        <taxon>Flavobacteriales</taxon>
        <taxon>Weeksellaceae</taxon>
        <taxon>Chryseobacterium group</taxon>
        <taxon>Kaistella</taxon>
    </lineage>
</organism>
<proteinExistence type="predicted"/>
<accession>A0A3G8XKC0</accession>
<reference evidence="2" key="1">
    <citation type="submission" date="2018-11" db="EMBL/GenBank/DDBJ databases">
        <title>Proposal to divide the Flavobacteriaceae and reorganize its genera based on Amino Acid Identity values calculated from whole genome sequences.</title>
        <authorList>
            <person name="Nicholson A.C."/>
            <person name="Gulvik C.A."/>
            <person name="Whitney A.M."/>
            <person name="Humrighouse B.W."/>
            <person name="Bell M."/>
            <person name="Holmes B."/>
            <person name="Steigerwalt A.G."/>
            <person name="Villarma A."/>
            <person name="Sheth M."/>
            <person name="Batra D."/>
            <person name="Pryor J."/>
            <person name="Bernardet J.-F."/>
            <person name="Hugo C."/>
            <person name="Kampfer P."/>
            <person name="Newman J.D."/>
            <person name="McQuiston J.R."/>
        </authorList>
    </citation>
    <scope>NUCLEOTIDE SEQUENCE [LARGE SCALE GENOMIC DNA]</scope>
    <source>
        <strain evidence="2">G0081</strain>
    </source>
</reference>
<evidence type="ECO:0000313" key="1">
    <source>
        <dbReference type="EMBL" id="AZI32943.1"/>
    </source>
</evidence>